<evidence type="ECO:0000256" key="1">
    <source>
        <dbReference type="ARBA" id="ARBA00001938"/>
    </source>
</evidence>
<evidence type="ECO:0000256" key="3">
    <source>
        <dbReference type="ARBA" id="ARBA00022679"/>
    </source>
</evidence>
<dbReference type="Gene3D" id="2.40.50.100">
    <property type="match status" value="2"/>
</dbReference>
<evidence type="ECO:0000256" key="4">
    <source>
        <dbReference type="ARBA" id="ARBA00022823"/>
    </source>
</evidence>
<dbReference type="SUPFAM" id="SSF51230">
    <property type="entry name" value="Single hybrid motif"/>
    <property type="match status" value="2"/>
</dbReference>
<feature type="compositionally biased region" description="Pro residues" evidence="7">
    <location>
        <begin position="287"/>
        <end position="299"/>
    </location>
</feature>
<accession>A0A0K1JKF2</accession>
<evidence type="ECO:0000313" key="11">
    <source>
        <dbReference type="Proteomes" id="UP000066480"/>
    </source>
</evidence>
<dbReference type="InterPro" id="IPR003016">
    <property type="entry name" value="2-oxoA_DH_lipoyl-BS"/>
</dbReference>
<dbReference type="Pfam" id="PF02817">
    <property type="entry name" value="E3_binding"/>
    <property type="match status" value="1"/>
</dbReference>
<dbReference type="PROSITE" id="PS00189">
    <property type="entry name" value="LIPOYL"/>
    <property type="match status" value="2"/>
</dbReference>
<feature type="domain" description="Lipoyl-binding" evidence="8">
    <location>
        <begin position="146"/>
        <end position="221"/>
    </location>
</feature>
<dbReference type="Pfam" id="PF00198">
    <property type="entry name" value="2-oxoacid_dh"/>
    <property type="match status" value="1"/>
</dbReference>
<dbReference type="AlphaFoldDB" id="A0A0K1JKF2"/>
<dbReference type="PANTHER" id="PTHR43178">
    <property type="entry name" value="DIHYDROLIPOAMIDE ACETYLTRANSFERASE COMPONENT OF PYRUVATE DEHYDROGENASE COMPLEX"/>
    <property type="match status" value="1"/>
</dbReference>
<dbReference type="PANTHER" id="PTHR43178:SF5">
    <property type="entry name" value="LIPOAMIDE ACYLTRANSFERASE COMPONENT OF BRANCHED-CHAIN ALPHA-KETO ACID DEHYDROGENASE COMPLEX, MITOCHONDRIAL"/>
    <property type="match status" value="1"/>
</dbReference>
<dbReference type="InterPro" id="IPR014276">
    <property type="entry name" value="2-oxoglutarate_DH_E2"/>
</dbReference>
<dbReference type="InterPro" id="IPR001078">
    <property type="entry name" value="2-oxoacid_DH_actylTfrase"/>
</dbReference>
<feature type="domain" description="Peripheral subunit-binding (PSBD)" evidence="9">
    <location>
        <begin position="325"/>
        <end position="362"/>
    </location>
</feature>
<organism evidence="10 11">
    <name type="scientific">Luteipulveratus mongoliensis</name>
    <dbReference type="NCBI Taxonomy" id="571913"/>
    <lineage>
        <taxon>Bacteria</taxon>
        <taxon>Bacillati</taxon>
        <taxon>Actinomycetota</taxon>
        <taxon>Actinomycetes</taxon>
        <taxon>Micrococcales</taxon>
        <taxon>Dermacoccaceae</taxon>
        <taxon>Luteipulveratus</taxon>
    </lineage>
</organism>
<evidence type="ECO:0000256" key="7">
    <source>
        <dbReference type="SAM" id="MobiDB-lite"/>
    </source>
</evidence>
<dbReference type="Proteomes" id="UP000066480">
    <property type="component" value="Chromosome"/>
</dbReference>
<reference evidence="10 11" key="1">
    <citation type="submission" date="2015-03" db="EMBL/GenBank/DDBJ databases">
        <title>Luteipulveratus halotolerans sp. nov., a novel actinobacterium (Dermacoccaceae) from Sarawak, Malaysia.</title>
        <authorList>
            <person name="Juboi H."/>
            <person name="Basik A."/>
            <person name="Shamsul S.S."/>
            <person name="Arnold P."/>
            <person name="Schmitt E.K."/>
            <person name="Sanglier J.-J."/>
            <person name="Yeo T."/>
        </authorList>
    </citation>
    <scope>NUCLEOTIDE SEQUENCE [LARGE SCALE GENOMIC DNA]</scope>
    <source>
        <strain evidence="10 11">MN07-A0370</strain>
    </source>
</reference>
<gene>
    <name evidence="10" type="ORF">VV02_17160</name>
</gene>
<dbReference type="Pfam" id="PF00364">
    <property type="entry name" value="Biotin_lipoyl"/>
    <property type="match status" value="2"/>
</dbReference>
<dbReference type="PROSITE" id="PS51826">
    <property type="entry name" value="PSBD"/>
    <property type="match status" value="1"/>
</dbReference>
<feature type="region of interest" description="Disordered" evidence="7">
    <location>
        <begin position="377"/>
        <end position="399"/>
    </location>
</feature>
<proteinExistence type="inferred from homology"/>
<feature type="compositionally biased region" description="Low complexity" evidence="7">
    <location>
        <begin position="80"/>
        <end position="111"/>
    </location>
</feature>
<dbReference type="SUPFAM" id="SSF52777">
    <property type="entry name" value="CoA-dependent acyltransferases"/>
    <property type="match status" value="1"/>
</dbReference>
<dbReference type="InterPro" id="IPR036625">
    <property type="entry name" value="E3-bd_dom_sf"/>
</dbReference>
<feature type="compositionally biased region" description="Basic and acidic residues" evidence="7">
    <location>
        <begin position="112"/>
        <end position="130"/>
    </location>
</feature>
<name>A0A0K1JKF2_9MICO</name>
<comment type="similarity">
    <text evidence="2 6">Belongs to the 2-oxoacid dehydrogenase family.</text>
</comment>
<dbReference type="RefSeq" id="WP_052593393.1">
    <property type="nucleotide sequence ID" value="NZ_CP011112.1"/>
</dbReference>
<evidence type="ECO:0000256" key="5">
    <source>
        <dbReference type="ARBA" id="ARBA00023315"/>
    </source>
</evidence>
<dbReference type="FunFam" id="3.30.559.10:FF:000007">
    <property type="entry name" value="Dihydrolipoamide acetyltransferase component of pyruvate dehydrogenase complex"/>
    <property type="match status" value="1"/>
</dbReference>
<evidence type="ECO:0000259" key="9">
    <source>
        <dbReference type="PROSITE" id="PS51826"/>
    </source>
</evidence>
<evidence type="ECO:0000259" key="8">
    <source>
        <dbReference type="PROSITE" id="PS50968"/>
    </source>
</evidence>
<dbReference type="SUPFAM" id="SSF47005">
    <property type="entry name" value="Peripheral subunit-binding domain of 2-oxo acid dehydrogenase complex"/>
    <property type="match status" value="1"/>
</dbReference>
<dbReference type="CDD" id="cd06849">
    <property type="entry name" value="lipoyl_domain"/>
    <property type="match status" value="2"/>
</dbReference>
<dbReference type="InterPro" id="IPR004167">
    <property type="entry name" value="PSBD"/>
</dbReference>
<dbReference type="PRINTS" id="PR01217">
    <property type="entry name" value="PRICHEXTENSN"/>
</dbReference>
<comment type="cofactor">
    <cofactor evidence="1 6">
        <name>(R)-lipoate</name>
        <dbReference type="ChEBI" id="CHEBI:83088"/>
    </cofactor>
</comment>
<evidence type="ECO:0000256" key="2">
    <source>
        <dbReference type="ARBA" id="ARBA00007317"/>
    </source>
</evidence>
<keyword evidence="3 6" id="KW-0808">Transferase</keyword>
<dbReference type="PROSITE" id="PS50968">
    <property type="entry name" value="BIOTINYL_LIPOYL"/>
    <property type="match status" value="2"/>
</dbReference>
<dbReference type="EMBL" id="CP011112">
    <property type="protein sequence ID" value="AKU17181.1"/>
    <property type="molecule type" value="Genomic_DNA"/>
</dbReference>
<dbReference type="STRING" id="571913.VV02_17160"/>
<dbReference type="GO" id="GO:0005737">
    <property type="term" value="C:cytoplasm"/>
    <property type="evidence" value="ECO:0007669"/>
    <property type="project" value="TreeGrafter"/>
</dbReference>
<feature type="compositionally biased region" description="Low complexity" evidence="7">
    <location>
        <begin position="263"/>
        <end position="286"/>
    </location>
</feature>
<evidence type="ECO:0000256" key="6">
    <source>
        <dbReference type="RuleBase" id="RU003423"/>
    </source>
</evidence>
<feature type="domain" description="Lipoyl-binding" evidence="8">
    <location>
        <begin position="2"/>
        <end position="77"/>
    </location>
</feature>
<keyword evidence="5 6" id="KW-0012">Acyltransferase</keyword>
<dbReference type="EC" id="2.3.1.-" evidence="6"/>
<dbReference type="Gene3D" id="3.30.559.10">
    <property type="entry name" value="Chloramphenicol acetyltransferase-like domain"/>
    <property type="match status" value="1"/>
</dbReference>
<feature type="region of interest" description="Disordered" evidence="7">
    <location>
        <begin position="224"/>
        <end position="324"/>
    </location>
</feature>
<dbReference type="GO" id="GO:0031405">
    <property type="term" value="F:lipoic acid binding"/>
    <property type="evidence" value="ECO:0007669"/>
    <property type="project" value="TreeGrafter"/>
</dbReference>
<dbReference type="InterPro" id="IPR011053">
    <property type="entry name" value="Single_hybrid_motif"/>
</dbReference>
<keyword evidence="4 6" id="KW-0450">Lipoyl</keyword>
<feature type="compositionally biased region" description="Low complexity" evidence="7">
    <location>
        <begin position="226"/>
        <end position="247"/>
    </location>
</feature>
<evidence type="ECO:0000313" key="10">
    <source>
        <dbReference type="EMBL" id="AKU17181.1"/>
    </source>
</evidence>
<sequence length="626" mass="63387">MSERVTMPALGESVTEGTVTRWLKNVGDEVAVDEPLLEVSTDKVDTEIPSPVAGTLQEVLVEEDETVPVGADLAVIGDGAASDAGGGAPEQAAAPAAEKPAETPAPAAAPETKAEPEATPAPEEKAEKPAEAPAAAPASGGEVTGGEKITMPALGESVTEGTITRWLKAEGDDVAVDEPLLEVSTDKVDTEVPSPVAGKLTKILVQEDETVPVGADLAIVGGEGGAAAPAEQAAPEKPAEPAAGAAPEPTPEPAKPAEPEPAAEPAKPAAEAAPAPAAAPAPQAAPAAPPSPEPTPQPAATPASAGSSAPAAEGDSNDGRDPASYVTPLVRKLAAEKGIELASVTGTGVGGRIRKQDVLAAAEAAAPAAAEAPAAAAPAASAPAKSGTPVSPKRGTTEKMSRMRKLIATRMVESLQVSAQLTTVLEVDVTKVARLRAKSKVDFEQREGVKLSFLPFFALAAVEALKAYPQVNASVDGDSIVYHASENLGIAVDTEKGLFVPVVQNAGELNIAGLARKIADLAERTRSNKVKPDELGGGTFTLTNTGSRGALFDTPIINQPQVGILGTGSVVKRPIVVTDADGGETIAIRSMVYLALSYDHRIVDGADAARFLTAIKERLEEGAFEV</sequence>
<dbReference type="InterPro" id="IPR023213">
    <property type="entry name" value="CAT-like_dom_sf"/>
</dbReference>
<dbReference type="InterPro" id="IPR050743">
    <property type="entry name" value="2-oxoacid_DH_E2_comp"/>
</dbReference>
<dbReference type="Gene3D" id="4.10.320.10">
    <property type="entry name" value="E3-binding domain"/>
    <property type="match status" value="1"/>
</dbReference>
<keyword evidence="11" id="KW-1185">Reference proteome</keyword>
<dbReference type="InterPro" id="IPR000089">
    <property type="entry name" value="Biotin_lipoyl"/>
</dbReference>
<dbReference type="NCBIfam" id="TIGR02927">
    <property type="entry name" value="SucB_Actino"/>
    <property type="match status" value="1"/>
</dbReference>
<feature type="region of interest" description="Disordered" evidence="7">
    <location>
        <begin position="80"/>
        <end position="156"/>
    </location>
</feature>
<dbReference type="OrthoDB" id="9805770at2"/>
<feature type="compositionally biased region" description="Low complexity" evidence="7">
    <location>
        <begin position="300"/>
        <end position="314"/>
    </location>
</feature>
<dbReference type="KEGG" id="lmoi:VV02_17160"/>
<dbReference type="GO" id="GO:0016407">
    <property type="term" value="F:acetyltransferase activity"/>
    <property type="evidence" value="ECO:0007669"/>
    <property type="project" value="TreeGrafter"/>
</dbReference>
<protein>
    <recommendedName>
        <fullName evidence="6">Dihydrolipoamide acetyltransferase component of pyruvate dehydrogenase complex</fullName>
        <ecNumber evidence="6">2.3.1.-</ecNumber>
    </recommendedName>
</protein>
<dbReference type="PATRIC" id="fig|571913.6.peg.3481"/>